<dbReference type="Proteomes" id="UP001152484">
    <property type="component" value="Unassembled WGS sequence"/>
</dbReference>
<name>A0A9P1DZ53_CUSEU</name>
<accession>A0A9P1DZ53</accession>
<evidence type="ECO:0000313" key="2">
    <source>
        <dbReference type="EMBL" id="CAH9068112.1"/>
    </source>
</evidence>
<proteinExistence type="predicted"/>
<reference evidence="2" key="1">
    <citation type="submission" date="2022-07" db="EMBL/GenBank/DDBJ databases">
        <authorList>
            <person name="Macas J."/>
            <person name="Novak P."/>
            <person name="Neumann P."/>
        </authorList>
    </citation>
    <scope>NUCLEOTIDE SEQUENCE</scope>
</reference>
<organism evidence="2 3">
    <name type="scientific">Cuscuta europaea</name>
    <name type="common">European dodder</name>
    <dbReference type="NCBI Taxonomy" id="41803"/>
    <lineage>
        <taxon>Eukaryota</taxon>
        <taxon>Viridiplantae</taxon>
        <taxon>Streptophyta</taxon>
        <taxon>Embryophyta</taxon>
        <taxon>Tracheophyta</taxon>
        <taxon>Spermatophyta</taxon>
        <taxon>Magnoliopsida</taxon>
        <taxon>eudicotyledons</taxon>
        <taxon>Gunneridae</taxon>
        <taxon>Pentapetalae</taxon>
        <taxon>asterids</taxon>
        <taxon>lamiids</taxon>
        <taxon>Solanales</taxon>
        <taxon>Convolvulaceae</taxon>
        <taxon>Cuscuteae</taxon>
        <taxon>Cuscuta</taxon>
        <taxon>Cuscuta subgen. Cuscuta</taxon>
    </lineage>
</organism>
<comment type="caution">
    <text evidence="2">The sequence shown here is derived from an EMBL/GenBank/DDBJ whole genome shotgun (WGS) entry which is preliminary data.</text>
</comment>
<dbReference type="EMBL" id="CAMAPE010000005">
    <property type="protein sequence ID" value="CAH9068112.1"/>
    <property type="molecule type" value="Genomic_DNA"/>
</dbReference>
<feature type="transmembrane region" description="Helical" evidence="1">
    <location>
        <begin position="20"/>
        <end position="39"/>
    </location>
</feature>
<sequence>MGLNLNDSFLWVDLLVNASIVGPLIMNYFVSATVASRIFKVPLHEPFCRYWMLLSTVHNLHFLAYFYRLVLPCYLCFFRHAFVPHFLRRWVSGTFGPNHLAGPEVNDPRNSRRSMS</sequence>
<evidence type="ECO:0000256" key="1">
    <source>
        <dbReference type="SAM" id="Phobius"/>
    </source>
</evidence>
<dbReference type="AlphaFoldDB" id="A0A9P1DZ53"/>
<keyword evidence="1" id="KW-0472">Membrane</keyword>
<gene>
    <name evidence="2" type="ORF">CEURO_LOCUS2728</name>
</gene>
<keyword evidence="1" id="KW-0812">Transmembrane</keyword>
<keyword evidence="1" id="KW-1133">Transmembrane helix</keyword>
<keyword evidence="3" id="KW-1185">Reference proteome</keyword>
<evidence type="ECO:0000313" key="3">
    <source>
        <dbReference type="Proteomes" id="UP001152484"/>
    </source>
</evidence>
<protein>
    <submittedName>
        <fullName evidence="2">Uncharacterized protein</fullName>
    </submittedName>
</protein>